<dbReference type="EMBL" id="LS974626">
    <property type="protein sequence ID" value="CAG7909408.1"/>
    <property type="molecule type" value="Genomic_DNA"/>
</dbReference>
<reference evidence="1 2" key="1">
    <citation type="submission" date="2021-07" db="EMBL/GenBank/DDBJ databases">
        <authorList>
            <consortium name="Genoscope - CEA"/>
            <person name="William W."/>
        </authorList>
    </citation>
    <scope>NUCLEOTIDE SEQUENCE [LARGE SCALE GENOMIC DNA]</scope>
</reference>
<name>A0A8D9I0M6_BRACM</name>
<evidence type="ECO:0000313" key="1">
    <source>
        <dbReference type="EMBL" id="CAG7909408.1"/>
    </source>
</evidence>
<dbReference type="Gramene" id="A10p06540.2_BraZ1">
    <property type="protein sequence ID" value="A10p06540.2_BraZ1.CDS"/>
    <property type="gene ID" value="A10g06540.2_BraZ1"/>
</dbReference>
<proteinExistence type="predicted"/>
<gene>
    <name evidence="1" type="ORF">BRAPAZ1V2_A10P06540.2</name>
</gene>
<evidence type="ECO:0000313" key="2">
    <source>
        <dbReference type="Proteomes" id="UP000694005"/>
    </source>
</evidence>
<organism evidence="1 2">
    <name type="scientific">Brassica campestris</name>
    <name type="common">Field mustard</name>
    <dbReference type="NCBI Taxonomy" id="3711"/>
    <lineage>
        <taxon>Eukaryota</taxon>
        <taxon>Viridiplantae</taxon>
        <taxon>Streptophyta</taxon>
        <taxon>Embryophyta</taxon>
        <taxon>Tracheophyta</taxon>
        <taxon>Spermatophyta</taxon>
        <taxon>Magnoliopsida</taxon>
        <taxon>eudicotyledons</taxon>
        <taxon>Gunneridae</taxon>
        <taxon>Pentapetalae</taxon>
        <taxon>rosids</taxon>
        <taxon>malvids</taxon>
        <taxon>Brassicales</taxon>
        <taxon>Brassicaceae</taxon>
        <taxon>Brassiceae</taxon>
        <taxon>Brassica</taxon>
    </lineage>
</organism>
<protein>
    <submittedName>
        <fullName evidence="1">Uncharacterized protein</fullName>
    </submittedName>
</protein>
<dbReference type="Proteomes" id="UP000694005">
    <property type="component" value="Chromosome A10"/>
</dbReference>
<dbReference type="AlphaFoldDB" id="A0A8D9I0M6"/>
<accession>A0A8D9I0M6</accession>
<sequence>MVLLDKKHVTEYHLHLRRDVNFCVSIFDYLPLAFHKKFESYGAEPKIVVATSKSEDSWRLTGDGTEQTASSSKIIEFLCTAKVTGVQLVLYWLLQMFKETPVCFVIRPMLRVI</sequence>